<protein>
    <submittedName>
        <fullName evidence="3">DUF2062 domain-containing protein</fullName>
    </submittedName>
</protein>
<keyword evidence="1" id="KW-0472">Membrane</keyword>
<dbReference type="AlphaFoldDB" id="A0A5Q2QA23"/>
<dbReference type="PANTHER" id="PTHR40547:SF1">
    <property type="entry name" value="SLL0298 PROTEIN"/>
    <property type="match status" value="1"/>
</dbReference>
<dbReference type="PANTHER" id="PTHR40547">
    <property type="entry name" value="SLL0298 PROTEIN"/>
    <property type="match status" value="1"/>
</dbReference>
<evidence type="ECO:0000313" key="4">
    <source>
        <dbReference type="Proteomes" id="UP000388235"/>
    </source>
</evidence>
<feature type="domain" description="DUF2062" evidence="2">
    <location>
        <begin position="23"/>
        <end position="163"/>
    </location>
</feature>
<evidence type="ECO:0000256" key="1">
    <source>
        <dbReference type="SAM" id="Phobius"/>
    </source>
</evidence>
<feature type="transmembrane region" description="Helical" evidence="1">
    <location>
        <begin position="91"/>
        <end position="110"/>
    </location>
</feature>
<reference evidence="3 4" key="1">
    <citation type="submission" date="2019-11" db="EMBL/GenBank/DDBJ databases">
        <authorList>
            <person name="Khan S.A."/>
            <person name="Jeon C.O."/>
            <person name="Chun B.H."/>
        </authorList>
    </citation>
    <scope>NUCLEOTIDE SEQUENCE [LARGE SCALE GENOMIC DNA]</scope>
    <source>
        <strain evidence="3 4">IMCC 1097</strain>
    </source>
</reference>
<proteinExistence type="predicted"/>
<dbReference type="OrthoDB" id="9786029at2"/>
<accession>A0A5Q2QA23</accession>
<name>A0A5Q2QA23_9GAMM</name>
<keyword evidence="4" id="KW-1185">Reference proteome</keyword>
<keyword evidence="1" id="KW-1133">Transmembrane helix</keyword>
<dbReference type="EMBL" id="CP045871">
    <property type="protein sequence ID" value="QGG79824.1"/>
    <property type="molecule type" value="Genomic_DNA"/>
</dbReference>
<gene>
    <name evidence="3" type="ORF">GH975_04240</name>
</gene>
<dbReference type="KEGG" id="llp:GH975_04240"/>
<dbReference type="InterPro" id="IPR018639">
    <property type="entry name" value="DUF2062"/>
</dbReference>
<sequence>MPRKLMRRFMPDPARLRGTWVERVLGKVIHDPHLLHLNRRSVSLGVLIGLFWAFTPIPSQMVPAALCAWLFRANLPISMSLVWISNPLTIPPLFVAFYMTGSWMLGMPMLPPDGGINMEWVHHRMGDFWKPVLLGSLTFSVVSAGLGYALVRTWWISTVRANWAARRKARAARRKASTDD</sequence>
<feature type="transmembrane region" description="Helical" evidence="1">
    <location>
        <begin position="131"/>
        <end position="151"/>
    </location>
</feature>
<dbReference type="Pfam" id="PF09835">
    <property type="entry name" value="DUF2062"/>
    <property type="match status" value="1"/>
</dbReference>
<feature type="transmembrane region" description="Helical" evidence="1">
    <location>
        <begin position="44"/>
        <end position="71"/>
    </location>
</feature>
<keyword evidence="1" id="KW-0812">Transmembrane</keyword>
<organism evidence="3 4">
    <name type="scientific">Litorivicinus lipolyticus</name>
    <dbReference type="NCBI Taxonomy" id="418701"/>
    <lineage>
        <taxon>Bacteria</taxon>
        <taxon>Pseudomonadati</taxon>
        <taxon>Pseudomonadota</taxon>
        <taxon>Gammaproteobacteria</taxon>
        <taxon>Oceanospirillales</taxon>
        <taxon>Litorivicinaceae</taxon>
        <taxon>Litorivicinus</taxon>
    </lineage>
</organism>
<dbReference type="Proteomes" id="UP000388235">
    <property type="component" value="Chromosome"/>
</dbReference>
<evidence type="ECO:0000259" key="2">
    <source>
        <dbReference type="Pfam" id="PF09835"/>
    </source>
</evidence>
<evidence type="ECO:0000313" key="3">
    <source>
        <dbReference type="EMBL" id="QGG79824.1"/>
    </source>
</evidence>